<gene>
    <name evidence="13" type="ORF">CEUTPL_LOCUS233</name>
</gene>
<evidence type="ECO:0000256" key="8">
    <source>
        <dbReference type="ARBA" id="ARBA00023273"/>
    </source>
</evidence>
<dbReference type="PANTHER" id="PTHR19960">
    <property type="entry name" value="TEKTIN"/>
    <property type="match status" value="1"/>
</dbReference>
<dbReference type="GO" id="GO:0015630">
    <property type="term" value="C:microtubule cytoskeleton"/>
    <property type="evidence" value="ECO:0007669"/>
    <property type="project" value="UniProtKB-UniRule"/>
</dbReference>
<dbReference type="PRINTS" id="PR00511">
    <property type="entry name" value="TEKTIN"/>
</dbReference>
<evidence type="ECO:0000256" key="6">
    <source>
        <dbReference type="ARBA" id="ARBA00023069"/>
    </source>
</evidence>
<dbReference type="PANTHER" id="PTHR19960:SF25">
    <property type="entry name" value="TEKTIN-1"/>
    <property type="match status" value="1"/>
</dbReference>
<feature type="compositionally biased region" description="Polar residues" evidence="12">
    <location>
        <begin position="1"/>
        <end position="18"/>
    </location>
</feature>
<dbReference type="Proteomes" id="UP001152799">
    <property type="component" value="Chromosome 1"/>
</dbReference>
<evidence type="ECO:0000256" key="7">
    <source>
        <dbReference type="ARBA" id="ARBA00023212"/>
    </source>
</evidence>
<evidence type="ECO:0000256" key="1">
    <source>
        <dbReference type="ARBA" id="ARBA00004611"/>
    </source>
</evidence>
<feature type="region of interest" description="Disordered" evidence="12">
    <location>
        <begin position="1"/>
        <end position="25"/>
    </location>
</feature>
<dbReference type="GO" id="GO:0060271">
    <property type="term" value="P:cilium assembly"/>
    <property type="evidence" value="ECO:0007669"/>
    <property type="project" value="UniProtKB-UniRule"/>
</dbReference>
<evidence type="ECO:0000256" key="12">
    <source>
        <dbReference type="SAM" id="MobiDB-lite"/>
    </source>
</evidence>
<keyword evidence="7" id="KW-0206">Cytoskeleton</keyword>
<reference evidence="13" key="1">
    <citation type="submission" date="2022-01" db="EMBL/GenBank/DDBJ databases">
        <authorList>
            <person name="King R."/>
        </authorList>
    </citation>
    <scope>NUCLEOTIDE SEQUENCE</scope>
</reference>
<sequence length="420" mass="49502">MFSQNEETQQNQINSKQIGTIRPPPQKYTVGEWKLNNRHRQQCCIDQQKFAEIITSEIERVKDDAQEKIDLNKKETDRQIKNRQEDIEFNTAEIKLQRKEICTEIDNLKLYMERIKDCLEALENNARVICQKCIVLRDGRIGIDLVHDQVDQELKNELKIIENTEKTLQKALVDANENVRKLKSAMYFIDRDLEDKFKVARIDYKNSILKETNLDLHKYPTFHLISKGNATPEEWNEYTRNNIENAAKEINSGRQFRSYTDIVIRKAINELWNQYYVVNNAFKLRIQEVRDVKSEIEIQHGQIVRQANELIRTIADLDKTLAEKQSFLTLSHNRLDNRSRRPGMELCKDLVEAVLVHEETDLKRNFATMRAVLAEAHSSLRYLMKIKIQLEQDMNVKTNSLKIDEVDCMAVRQSMDYHAY</sequence>
<keyword evidence="4 10" id="KW-0282">Flagellum</keyword>
<evidence type="ECO:0000256" key="5">
    <source>
        <dbReference type="ARBA" id="ARBA00023054"/>
    </source>
</evidence>
<comment type="similarity">
    <text evidence="2 10">Belongs to the tektin family.</text>
</comment>
<organism evidence="13 14">
    <name type="scientific">Ceutorhynchus assimilis</name>
    <name type="common">cabbage seed weevil</name>
    <dbReference type="NCBI Taxonomy" id="467358"/>
    <lineage>
        <taxon>Eukaryota</taxon>
        <taxon>Metazoa</taxon>
        <taxon>Ecdysozoa</taxon>
        <taxon>Arthropoda</taxon>
        <taxon>Hexapoda</taxon>
        <taxon>Insecta</taxon>
        <taxon>Pterygota</taxon>
        <taxon>Neoptera</taxon>
        <taxon>Endopterygota</taxon>
        <taxon>Coleoptera</taxon>
        <taxon>Polyphaga</taxon>
        <taxon>Cucujiformia</taxon>
        <taxon>Curculionidae</taxon>
        <taxon>Ceutorhynchinae</taxon>
        <taxon>Ceutorhynchus</taxon>
    </lineage>
</organism>
<dbReference type="EMBL" id="OU892277">
    <property type="protein sequence ID" value="CAG9759484.1"/>
    <property type="molecule type" value="Genomic_DNA"/>
</dbReference>
<comment type="subcellular location">
    <subcellularLocation>
        <location evidence="10">Cytoplasm</location>
        <location evidence="10">Cytoskeleton</location>
        <location evidence="10">Cilium axoneme</location>
    </subcellularLocation>
    <subcellularLocation>
        <location evidence="1">Cytoplasm</location>
        <location evidence="1">Cytoskeleton</location>
        <location evidence="1">Flagellum axoneme</location>
    </subcellularLocation>
</comment>
<keyword evidence="8 10" id="KW-0966">Cell projection</keyword>
<evidence type="ECO:0000256" key="3">
    <source>
        <dbReference type="ARBA" id="ARBA00022490"/>
    </source>
</evidence>
<dbReference type="GO" id="GO:0005930">
    <property type="term" value="C:axoneme"/>
    <property type="evidence" value="ECO:0007669"/>
    <property type="project" value="UniProtKB-SubCell"/>
</dbReference>
<keyword evidence="5 11" id="KW-0175">Coiled coil</keyword>
<name>A0A9N9MCL2_9CUCU</name>
<evidence type="ECO:0000256" key="11">
    <source>
        <dbReference type="SAM" id="Coils"/>
    </source>
</evidence>
<dbReference type="Pfam" id="PF03148">
    <property type="entry name" value="Tektin"/>
    <property type="match status" value="1"/>
</dbReference>
<evidence type="ECO:0000313" key="13">
    <source>
        <dbReference type="EMBL" id="CAG9759484.1"/>
    </source>
</evidence>
<dbReference type="OrthoDB" id="10054259at2759"/>
<proteinExistence type="inferred from homology"/>
<accession>A0A9N9MCL2</accession>
<feature type="coiled-coil region" evidence="11">
    <location>
        <begin position="105"/>
        <end position="185"/>
    </location>
</feature>
<evidence type="ECO:0000256" key="4">
    <source>
        <dbReference type="ARBA" id="ARBA00022846"/>
    </source>
</evidence>
<dbReference type="InterPro" id="IPR000435">
    <property type="entry name" value="Tektins"/>
</dbReference>
<protein>
    <recommendedName>
        <fullName evidence="10">Tektin</fullName>
    </recommendedName>
</protein>
<evidence type="ECO:0000256" key="9">
    <source>
        <dbReference type="ARBA" id="ARBA00045224"/>
    </source>
</evidence>
<dbReference type="GO" id="GO:0060294">
    <property type="term" value="P:cilium movement involved in cell motility"/>
    <property type="evidence" value="ECO:0007669"/>
    <property type="project" value="UniProtKB-UniRule"/>
</dbReference>
<dbReference type="AlphaFoldDB" id="A0A9N9MCL2"/>
<comment type="function">
    <text evidence="9">Microtubule inner protein (MIP) part of the dynein-decorated doublet microtubules (DMTs) in cilia and flagellar axoneme. Forms filamentous polymers in the walls of ciliary and flagellar microtubules.</text>
</comment>
<evidence type="ECO:0000256" key="10">
    <source>
        <dbReference type="RuleBase" id="RU367040"/>
    </source>
</evidence>
<keyword evidence="14" id="KW-1185">Reference proteome</keyword>
<keyword evidence="6 10" id="KW-0969">Cilium</keyword>
<dbReference type="GO" id="GO:0005634">
    <property type="term" value="C:nucleus"/>
    <property type="evidence" value="ECO:0007669"/>
    <property type="project" value="TreeGrafter"/>
</dbReference>
<dbReference type="InterPro" id="IPR048256">
    <property type="entry name" value="Tektin-like"/>
</dbReference>
<evidence type="ECO:0000256" key="2">
    <source>
        <dbReference type="ARBA" id="ARBA00007209"/>
    </source>
</evidence>
<evidence type="ECO:0000313" key="14">
    <source>
        <dbReference type="Proteomes" id="UP001152799"/>
    </source>
</evidence>
<keyword evidence="3" id="KW-0963">Cytoplasm</keyword>